<reference evidence="2 3" key="1">
    <citation type="journal article" date="2014" name="Appl. Environ. Microbiol.">
        <title>Insights into the Microbial Degradation of Rubber and Gutta-Percha by Analysis of the Complete Genome of Nocardia nova SH22a.</title>
        <authorList>
            <person name="Luo Q."/>
            <person name="Hiessl S."/>
            <person name="Poehlein A."/>
            <person name="Daniel R."/>
            <person name="Steinbuchel A."/>
        </authorList>
    </citation>
    <scope>NUCLEOTIDE SEQUENCE [LARGE SCALE GENOMIC DNA]</scope>
    <source>
        <strain evidence="2">SH22a</strain>
    </source>
</reference>
<feature type="transmembrane region" description="Helical" evidence="1">
    <location>
        <begin position="28"/>
        <end position="47"/>
    </location>
</feature>
<gene>
    <name evidence="2" type="ORF">NONO_c73760</name>
</gene>
<feature type="transmembrane region" description="Helical" evidence="1">
    <location>
        <begin position="54"/>
        <end position="73"/>
    </location>
</feature>
<protein>
    <submittedName>
        <fullName evidence="2">Uncharacterized protein</fullName>
    </submittedName>
</protein>
<evidence type="ECO:0000313" key="3">
    <source>
        <dbReference type="Proteomes" id="UP000019150"/>
    </source>
</evidence>
<dbReference type="eggNOG" id="ENOG5032119">
    <property type="taxonomic scope" value="Bacteria"/>
</dbReference>
<dbReference type="EMBL" id="CP006850">
    <property type="protein sequence ID" value="AHH22131.1"/>
    <property type="molecule type" value="Genomic_DNA"/>
</dbReference>
<dbReference type="PATRIC" id="fig|1415166.3.peg.7567"/>
<evidence type="ECO:0000313" key="2">
    <source>
        <dbReference type="EMBL" id="AHH22131.1"/>
    </source>
</evidence>
<name>W5TY27_9NOCA</name>
<dbReference type="HOGENOM" id="CLU_1324139_0_0_11"/>
<feature type="transmembrane region" description="Helical" evidence="1">
    <location>
        <begin position="85"/>
        <end position="107"/>
    </location>
</feature>
<proteinExistence type="predicted"/>
<dbReference type="RefSeq" id="WP_025353404.1">
    <property type="nucleotide sequence ID" value="NZ_CP006850.1"/>
</dbReference>
<dbReference type="OrthoDB" id="4542383at2"/>
<organism evidence="2 3">
    <name type="scientific">Nocardia nova SH22a</name>
    <dbReference type="NCBI Taxonomy" id="1415166"/>
    <lineage>
        <taxon>Bacteria</taxon>
        <taxon>Bacillati</taxon>
        <taxon>Actinomycetota</taxon>
        <taxon>Actinomycetes</taxon>
        <taxon>Mycobacteriales</taxon>
        <taxon>Nocardiaceae</taxon>
        <taxon>Nocardia</taxon>
    </lineage>
</organism>
<sequence>MFRLILLVPLACWLLAARAPRTRWRVGAVLTVLTAAELGVAFGGWRVRHYQHSVEVLMIAAGVVVLLAGLIWDWADTDGGGVRHWIARVLGGLYGVLAVFVLLYFVLDDLGVFASDPAYGGKAVATPGAELLLPLPAGLTIVDDTTNCEGSDAGPSCYRTFAIAAADGTPDDQVASRVLAHLGDSGGWTFGSAREEGFYDLIGPRWRACRTAGWWLDRQNEHVSVFAFPGVPHNRYRSAPAQAAVIVEFGFSHQVCE</sequence>
<keyword evidence="3" id="KW-1185">Reference proteome</keyword>
<evidence type="ECO:0000256" key="1">
    <source>
        <dbReference type="SAM" id="Phobius"/>
    </source>
</evidence>
<keyword evidence="1" id="KW-1133">Transmembrane helix</keyword>
<keyword evidence="1" id="KW-0472">Membrane</keyword>
<keyword evidence="1" id="KW-0812">Transmembrane</keyword>
<dbReference type="Proteomes" id="UP000019150">
    <property type="component" value="Chromosome"/>
</dbReference>
<accession>W5TY27</accession>
<dbReference type="KEGG" id="nno:NONO_c73760"/>
<dbReference type="AlphaFoldDB" id="W5TY27"/>